<proteinExistence type="predicted"/>
<dbReference type="EMBL" id="BPLR01018110">
    <property type="protein sequence ID" value="GIY97019.1"/>
    <property type="molecule type" value="Genomic_DNA"/>
</dbReference>
<dbReference type="AlphaFoldDB" id="A0AAV4XSX4"/>
<evidence type="ECO:0000313" key="2">
    <source>
        <dbReference type="Proteomes" id="UP001054945"/>
    </source>
</evidence>
<accession>A0AAV4XSX4</accession>
<reference evidence="1 2" key="1">
    <citation type="submission" date="2021-06" db="EMBL/GenBank/DDBJ databases">
        <title>Caerostris extrusa draft genome.</title>
        <authorList>
            <person name="Kono N."/>
            <person name="Arakawa K."/>
        </authorList>
    </citation>
    <scope>NUCLEOTIDE SEQUENCE [LARGE SCALE GENOMIC DNA]</scope>
</reference>
<evidence type="ECO:0000313" key="1">
    <source>
        <dbReference type="EMBL" id="GIY97019.1"/>
    </source>
</evidence>
<keyword evidence="2" id="KW-1185">Reference proteome</keyword>
<sequence length="82" mass="9298">MAKTNLQYSMLSMMEGWNRFRWGERNKLRRVRQAGIKCPWRTKAHRPTGYSGVEEPSCFAAAVFGARLSSFSLAGLVSRGKD</sequence>
<protein>
    <submittedName>
        <fullName evidence="1">Uncharacterized protein</fullName>
    </submittedName>
</protein>
<comment type="caution">
    <text evidence="1">The sequence shown here is derived from an EMBL/GenBank/DDBJ whole genome shotgun (WGS) entry which is preliminary data.</text>
</comment>
<organism evidence="1 2">
    <name type="scientific">Caerostris extrusa</name>
    <name type="common">Bark spider</name>
    <name type="synonym">Caerostris bankana</name>
    <dbReference type="NCBI Taxonomy" id="172846"/>
    <lineage>
        <taxon>Eukaryota</taxon>
        <taxon>Metazoa</taxon>
        <taxon>Ecdysozoa</taxon>
        <taxon>Arthropoda</taxon>
        <taxon>Chelicerata</taxon>
        <taxon>Arachnida</taxon>
        <taxon>Araneae</taxon>
        <taxon>Araneomorphae</taxon>
        <taxon>Entelegynae</taxon>
        <taxon>Araneoidea</taxon>
        <taxon>Araneidae</taxon>
        <taxon>Caerostris</taxon>
    </lineage>
</organism>
<gene>
    <name evidence="1" type="ORF">CEXT_297991</name>
</gene>
<name>A0AAV4XSX4_CAEEX</name>
<dbReference type="Proteomes" id="UP001054945">
    <property type="component" value="Unassembled WGS sequence"/>
</dbReference>